<name>A0A3G7U5A9_9PSED</name>
<dbReference type="PROSITE" id="PS01302">
    <property type="entry name" value="UPF0758"/>
    <property type="match status" value="1"/>
</dbReference>
<dbReference type="RefSeq" id="WP_124377294.1">
    <property type="nucleotide sequence ID" value="NZ_CP027754.1"/>
</dbReference>
<keyword evidence="5" id="KW-0482">Metalloprotease</keyword>
<dbReference type="Pfam" id="PF04002">
    <property type="entry name" value="RadC"/>
    <property type="match status" value="1"/>
</dbReference>
<evidence type="ECO:0000313" key="8">
    <source>
        <dbReference type="Proteomes" id="UP000268696"/>
    </source>
</evidence>
<evidence type="ECO:0000256" key="5">
    <source>
        <dbReference type="ARBA" id="ARBA00023049"/>
    </source>
</evidence>
<evidence type="ECO:0000259" key="6">
    <source>
        <dbReference type="PROSITE" id="PS50249"/>
    </source>
</evidence>
<evidence type="ECO:0000256" key="3">
    <source>
        <dbReference type="ARBA" id="ARBA00022801"/>
    </source>
</evidence>
<keyword evidence="1" id="KW-0645">Protease</keyword>
<dbReference type="InterPro" id="IPR025657">
    <property type="entry name" value="RadC_JAB"/>
</dbReference>
<sequence>MSVSLPTCAIPAPATPSTALTTNEEQLIHQALRVLEQRLFQRGPRLEDPQSVRHYLRLALAAEKNEVFAVLFLDNLHRVLAFEPLFQGTVDSATVYPRCVVQRALAHNSAAVIFVHNHPSGSTQPSHSDVVLTQELKKLLDVIQVRVLDHFIIGEGEPYSFAESGQL</sequence>
<accession>A0A3G7U5A9</accession>
<protein>
    <submittedName>
        <fullName evidence="7">DNA repair protein RadC</fullName>
    </submittedName>
</protein>
<keyword evidence="4" id="KW-0862">Zinc</keyword>
<evidence type="ECO:0000256" key="2">
    <source>
        <dbReference type="ARBA" id="ARBA00022723"/>
    </source>
</evidence>
<dbReference type="PANTHER" id="PTHR30471">
    <property type="entry name" value="DNA REPAIR PROTEIN RADC"/>
    <property type="match status" value="1"/>
</dbReference>
<evidence type="ECO:0000256" key="4">
    <source>
        <dbReference type="ARBA" id="ARBA00022833"/>
    </source>
</evidence>
<dbReference type="GO" id="GO:0046872">
    <property type="term" value="F:metal ion binding"/>
    <property type="evidence" value="ECO:0007669"/>
    <property type="project" value="UniProtKB-KW"/>
</dbReference>
<organism evidence="7 8">
    <name type="scientific">Pseudomonas synxantha</name>
    <dbReference type="NCBI Taxonomy" id="47883"/>
    <lineage>
        <taxon>Bacteria</taxon>
        <taxon>Pseudomonadati</taxon>
        <taxon>Pseudomonadota</taxon>
        <taxon>Gammaproteobacteria</taxon>
        <taxon>Pseudomonadales</taxon>
        <taxon>Pseudomonadaceae</taxon>
        <taxon>Pseudomonas</taxon>
    </lineage>
</organism>
<dbReference type="InterPro" id="IPR001405">
    <property type="entry name" value="UPF0758"/>
</dbReference>
<dbReference type="InterPro" id="IPR037518">
    <property type="entry name" value="MPN"/>
</dbReference>
<dbReference type="NCBIfam" id="TIGR00608">
    <property type="entry name" value="radc"/>
    <property type="match status" value="1"/>
</dbReference>
<reference evidence="7 8" key="1">
    <citation type="submission" date="2018-03" db="EMBL/GenBank/DDBJ databases">
        <title>Diversity of phytobeneficial traits revealed by whole-genome analysis of worldwide-isolated phenazine-producing Pseudomonas spp.</title>
        <authorList>
            <person name="Biessy A."/>
            <person name="Novinscak A."/>
            <person name="Blom J."/>
            <person name="Leger G."/>
            <person name="Thomashow L.S."/>
            <person name="Cazorla F.M."/>
            <person name="Josic D."/>
            <person name="Filion M."/>
        </authorList>
    </citation>
    <scope>NUCLEOTIDE SEQUENCE [LARGE SCALE GENOMIC DNA]</scope>
    <source>
        <strain evidence="7 8">30B</strain>
    </source>
</reference>
<proteinExistence type="predicted"/>
<dbReference type="CDD" id="cd08071">
    <property type="entry name" value="MPN_DUF2466"/>
    <property type="match status" value="1"/>
</dbReference>
<keyword evidence="3" id="KW-0378">Hydrolase</keyword>
<evidence type="ECO:0000313" key="7">
    <source>
        <dbReference type="EMBL" id="AZE54507.1"/>
    </source>
</evidence>
<feature type="domain" description="MPN" evidence="6">
    <location>
        <begin position="45"/>
        <end position="167"/>
    </location>
</feature>
<dbReference type="Proteomes" id="UP000268696">
    <property type="component" value="Chromosome"/>
</dbReference>
<dbReference type="GO" id="GO:0006508">
    <property type="term" value="P:proteolysis"/>
    <property type="evidence" value="ECO:0007669"/>
    <property type="project" value="UniProtKB-KW"/>
</dbReference>
<dbReference type="InterPro" id="IPR020891">
    <property type="entry name" value="UPF0758_CS"/>
</dbReference>
<gene>
    <name evidence="7" type="ORF">C4K03_2352</name>
</gene>
<dbReference type="GO" id="GO:0008237">
    <property type="term" value="F:metallopeptidase activity"/>
    <property type="evidence" value="ECO:0007669"/>
    <property type="project" value="UniProtKB-KW"/>
</dbReference>
<evidence type="ECO:0000256" key="1">
    <source>
        <dbReference type="ARBA" id="ARBA00022670"/>
    </source>
</evidence>
<dbReference type="AlphaFoldDB" id="A0A3G7U5A9"/>
<keyword evidence="2" id="KW-0479">Metal-binding</keyword>
<dbReference type="SUPFAM" id="SSF102712">
    <property type="entry name" value="JAB1/MPN domain"/>
    <property type="match status" value="1"/>
</dbReference>
<dbReference type="PROSITE" id="PS50249">
    <property type="entry name" value="MPN"/>
    <property type="match status" value="1"/>
</dbReference>
<dbReference type="PANTHER" id="PTHR30471:SF3">
    <property type="entry name" value="UPF0758 PROTEIN YEES-RELATED"/>
    <property type="match status" value="1"/>
</dbReference>
<dbReference type="Gene3D" id="3.40.140.10">
    <property type="entry name" value="Cytidine Deaminase, domain 2"/>
    <property type="match status" value="1"/>
</dbReference>
<dbReference type="EMBL" id="CP027754">
    <property type="protein sequence ID" value="AZE54507.1"/>
    <property type="molecule type" value="Genomic_DNA"/>
</dbReference>